<dbReference type="EMBL" id="CAJNNW010027009">
    <property type="protein sequence ID" value="CAE8689074.1"/>
    <property type="molecule type" value="Genomic_DNA"/>
</dbReference>
<organism evidence="2 3">
    <name type="scientific">Polarella glacialis</name>
    <name type="common">Dinoflagellate</name>
    <dbReference type="NCBI Taxonomy" id="89957"/>
    <lineage>
        <taxon>Eukaryota</taxon>
        <taxon>Sar</taxon>
        <taxon>Alveolata</taxon>
        <taxon>Dinophyceae</taxon>
        <taxon>Suessiales</taxon>
        <taxon>Suessiaceae</taxon>
        <taxon>Polarella</taxon>
    </lineage>
</organism>
<keyword evidence="1" id="KW-0472">Membrane</keyword>
<comment type="caution">
    <text evidence="2">The sequence shown here is derived from an EMBL/GenBank/DDBJ whole genome shotgun (WGS) entry which is preliminary data.</text>
</comment>
<sequence length="161" mass="17947">MQFGQHKNVNAMDSCPMMVERQLKDAAIFLFRTVQCIHVATSHVAQLYAILPDPTIKTAVSTVMATSYSVYCLLSQVEQLLAFLIGEVLAGWWLLLLLLVFLFVVVVAVCCCCCCYCGCCRCCCYHLPFRLLASTRLERGHKPRCCKVQIVGFVVVVVSVV</sequence>
<evidence type="ECO:0000313" key="3">
    <source>
        <dbReference type="Proteomes" id="UP000626109"/>
    </source>
</evidence>
<accession>A0A813JTM2</accession>
<dbReference type="Proteomes" id="UP000626109">
    <property type="component" value="Unassembled WGS sequence"/>
</dbReference>
<proteinExistence type="predicted"/>
<name>A0A813JTM2_POLGL</name>
<keyword evidence="1" id="KW-0812">Transmembrane</keyword>
<feature type="transmembrane region" description="Helical" evidence="1">
    <location>
        <begin position="81"/>
        <end position="109"/>
    </location>
</feature>
<evidence type="ECO:0000313" key="2">
    <source>
        <dbReference type="EMBL" id="CAE8689074.1"/>
    </source>
</evidence>
<evidence type="ECO:0000256" key="1">
    <source>
        <dbReference type="SAM" id="Phobius"/>
    </source>
</evidence>
<gene>
    <name evidence="2" type="ORF">PGLA2088_LOCUS26302</name>
</gene>
<keyword evidence="1" id="KW-1133">Transmembrane helix</keyword>
<feature type="non-terminal residue" evidence="2">
    <location>
        <position position="161"/>
    </location>
</feature>
<feature type="transmembrane region" description="Helical" evidence="1">
    <location>
        <begin position="27"/>
        <end position="50"/>
    </location>
</feature>
<protein>
    <submittedName>
        <fullName evidence="2">Uncharacterized protein</fullName>
    </submittedName>
</protein>
<reference evidence="2" key="1">
    <citation type="submission" date="2021-02" db="EMBL/GenBank/DDBJ databases">
        <authorList>
            <person name="Dougan E. K."/>
            <person name="Rhodes N."/>
            <person name="Thang M."/>
            <person name="Chan C."/>
        </authorList>
    </citation>
    <scope>NUCLEOTIDE SEQUENCE</scope>
</reference>
<dbReference type="AlphaFoldDB" id="A0A813JTM2"/>